<evidence type="ECO:0000313" key="2">
    <source>
        <dbReference type="Proteomes" id="UP001497516"/>
    </source>
</evidence>
<evidence type="ECO:0000313" key="1">
    <source>
        <dbReference type="EMBL" id="CAL1381966.1"/>
    </source>
</evidence>
<sequence>MAPAEEMAGLHRQQRRTAGCWLRAEETKARSRLRSEGDGWRRLRVGRQGAGGGDISASLVRRRRGC</sequence>
<keyword evidence="2" id="KW-1185">Reference proteome</keyword>
<protein>
    <submittedName>
        <fullName evidence="1">Uncharacterized protein</fullName>
    </submittedName>
</protein>
<dbReference type="EMBL" id="OZ034817">
    <property type="protein sequence ID" value="CAL1381966.1"/>
    <property type="molecule type" value="Genomic_DNA"/>
</dbReference>
<accession>A0AAV2E7N3</accession>
<dbReference type="AlphaFoldDB" id="A0AAV2E7N3"/>
<name>A0AAV2E7N3_9ROSI</name>
<dbReference type="Proteomes" id="UP001497516">
    <property type="component" value="Chromosome 4"/>
</dbReference>
<gene>
    <name evidence="1" type="ORF">LTRI10_LOCUS23315</name>
</gene>
<reference evidence="1 2" key="1">
    <citation type="submission" date="2024-04" db="EMBL/GenBank/DDBJ databases">
        <authorList>
            <person name="Fracassetti M."/>
        </authorList>
    </citation>
    <scope>NUCLEOTIDE SEQUENCE [LARGE SCALE GENOMIC DNA]</scope>
</reference>
<proteinExistence type="predicted"/>
<organism evidence="1 2">
    <name type="scientific">Linum trigynum</name>
    <dbReference type="NCBI Taxonomy" id="586398"/>
    <lineage>
        <taxon>Eukaryota</taxon>
        <taxon>Viridiplantae</taxon>
        <taxon>Streptophyta</taxon>
        <taxon>Embryophyta</taxon>
        <taxon>Tracheophyta</taxon>
        <taxon>Spermatophyta</taxon>
        <taxon>Magnoliopsida</taxon>
        <taxon>eudicotyledons</taxon>
        <taxon>Gunneridae</taxon>
        <taxon>Pentapetalae</taxon>
        <taxon>rosids</taxon>
        <taxon>fabids</taxon>
        <taxon>Malpighiales</taxon>
        <taxon>Linaceae</taxon>
        <taxon>Linum</taxon>
    </lineage>
</organism>